<name>E3DR96_HALPG</name>
<dbReference type="PATRIC" id="fig|572479.3.peg.857"/>
<reference evidence="3" key="1">
    <citation type="submission" date="2010-10" db="EMBL/GenBank/DDBJ databases">
        <title>The complete genome of Halanaerobium praevalens DSM 2228.</title>
        <authorList>
            <consortium name="US DOE Joint Genome Institute (JGI-PGF)"/>
            <person name="Lucas S."/>
            <person name="Copeland A."/>
            <person name="Lapidus A."/>
            <person name="Glavina del Rio T."/>
            <person name="Dalin E."/>
            <person name="Tice H."/>
            <person name="Bruce D."/>
            <person name="Goodwin L."/>
            <person name="Pitluck S."/>
            <person name="Kyrpides N."/>
            <person name="Mavromatis K."/>
            <person name="Ivanova N."/>
            <person name="Ovchinnikova G."/>
            <person name="Chertkov O."/>
            <person name="Detter J.C."/>
            <person name="Han C."/>
            <person name="Larimer F."/>
            <person name="Land M."/>
            <person name="Hauser L."/>
            <person name="Markowitz V."/>
            <person name="Cheng J.-F."/>
            <person name="Hugenholtz P."/>
            <person name="Woyke T."/>
            <person name="Wu D."/>
            <person name="Tindall B."/>
            <person name="Pomrenke H.G."/>
            <person name="Brambilla E."/>
            <person name="Klenk H.-P."/>
            <person name="Eisen J.A."/>
        </authorList>
    </citation>
    <scope>NUCLEOTIDE SEQUENCE [LARGE SCALE GENOMIC DNA]</scope>
    <source>
        <strain evidence="3">ATCC 33744 / DSM 2228 / GSL</strain>
    </source>
</reference>
<organism evidence="2 3">
    <name type="scientific">Halanaerobium praevalens (strain ATCC 33744 / DSM 2228 / GSL)</name>
    <dbReference type="NCBI Taxonomy" id="572479"/>
    <lineage>
        <taxon>Bacteria</taxon>
        <taxon>Bacillati</taxon>
        <taxon>Bacillota</taxon>
        <taxon>Clostridia</taxon>
        <taxon>Halanaerobiales</taxon>
        <taxon>Halanaerobiaceae</taxon>
        <taxon>Halanaerobium</taxon>
    </lineage>
</organism>
<sequence length="525" mass="59701">MTNLDNKGMALIMVLLMIIVVGGLSGALLIAYNSNINQSSNQATQTKAFYAAEGGINYLDARIYELNTEENDLPSFYLGKGPFQKRYETVVEEIEKLNNSLVISDFNISYKVPENHKKENSFVVEVIADNSNFSEKIEVTYKLASKGLAFFAHTLAARTIEMNGNLVLRGNYPEEGSYPLIATSENSQNADINKSNVDLQELRGWWIFKNWESLTGYQYDQAYNNTFQFYGDGDDELYLPEDNDANDFKEYVRSINFREVLKQNGITDYIIGEDEEGNPITVSLDQFEIPTENEEILYNITDINPEMDSNKLDSSSFQGIFPDSLNGFYEDFDDLQRFSNSNTGPYIYIENFDFSPKRNRDYKIDFTNIKSVENNENESGVVQLYIDDNIDFSETTKNIYFASRDEKSVLVQSGGSEINLDNNRILYYSSGAEGRIKSIAYYAPNAEMKISGNMPGTGWGQSYNVKKIIVEDDVTFPPMVYDPEKSGLYGNIHPDIGGYFEEDQEELYSNKAPGEVFKVNWKTIK</sequence>
<dbReference type="Proteomes" id="UP000006866">
    <property type="component" value="Chromosome"/>
</dbReference>
<protein>
    <recommendedName>
        <fullName evidence="4">Type 4 fimbrial biogenesis protein PilX N-terminal domain-containing protein</fullName>
    </recommendedName>
</protein>
<gene>
    <name evidence="2" type="ordered locus">Hprae_0848</name>
</gene>
<feature type="transmembrane region" description="Helical" evidence="1">
    <location>
        <begin position="12"/>
        <end position="32"/>
    </location>
</feature>
<evidence type="ECO:0000313" key="3">
    <source>
        <dbReference type="Proteomes" id="UP000006866"/>
    </source>
</evidence>
<evidence type="ECO:0008006" key="4">
    <source>
        <dbReference type="Google" id="ProtNLM"/>
    </source>
</evidence>
<dbReference type="STRING" id="572479.Hprae_0848"/>
<keyword evidence="1" id="KW-0472">Membrane</keyword>
<accession>E3DR96</accession>
<reference evidence="2 3" key="2">
    <citation type="journal article" date="2011" name="Stand. Genomic Sci.">
        <title>Complete genome sequence of the extremely halophilic Halanaerobium praevalens type strain (GSL).</title>
        <authorList>
            <person name="Ivanova N."/>
            <person name="Sikorski J."/>
            <person name="Chertkov O."/>
            <person name="Nolan M."/>
            <person name="Lucas S."/>
            <person name="Hammon N."/>
            <person name="Deshpande S."/>
            <person name="Cheng J.F."/>
            <person name="Tapia R."/>
            <person name="Han C."/>
            <person name="Goodwin L."/>
            <person name="Pitluck S."/>
            <person name="Huntemann M."/>
            <person name="Liolios K."/>
            <person name="Pagani I."/>
            <person name="Mavromatis K."/>
            <person name="Ovchinikova G."/>
            <person name="Pati A."/>
            <person name="Chen A."/>
            <person name="Palaniappan K."/>
            <person name="Land M."/>
            <person name="Hauser L."/>
            <person name="Brambilla E.M."/>
            <person name="Kannan K.P."/>
            <person name="Rohde M."/>
            <person name="Tindall B.J."/>
            <person name="Goker M."/>
            <person name="Detter J.C."/>
            <person name="Woyke T."/>
            <person name="Bristow J."/>
            <person name="Eisen J.A."/>
            <person name="Markowitz V."/>
            <person name="Hugenholtz P."/>
            <person name="Kyrpides N.C."/>
            <person name="Klenk H.P."/>
            <person name="Lapidus A."/>
        </authorList>
    </citation>
    <scope>NUCLEOTIDE SEQUENCE [LARGE SCALE GENOMIC DNA]</scope>
    <source>
        <strain evidence="3">ATCC 33744 / DSM 2228 / GSL</strain>
    </source>
</reference>
<dbReference type="OrthoDB" id="2112381at2"/>
<dbReference type="AlphaFoldDB" id="E3DR96"/>
<dbReference type="HOGENOM" id="CLU_518535_0_0_9"/>
<keyword evidence="1" id="KW-1133">Transmembrane helix</keyword>
<evidence type="ECO:0000256" key="1">
    <source>
        <dbReference type="SAM" id="Phobius"/>
    </source>
</evidence>
<dbReference type="RefSeq" id="WP_014553035.1">
    <property type="nucleotide sequence ID" value="NC_017455.1"/>
</dbReference>
<dbReference type="EMBL" id="CP002175">
    <property type="protein sequence ID" value="ADO77002.1"/>
    <property type="molecule type" value="Genomic_DNA"/>
</dbReference>
<keyword evidence="1" id="KW-0812">Transmembrane</keyword>
<keyword evidence="3" id="KW-1185">Reference proteome</keyword>
<evidence type="ECO:0000313" key="2">
    <source>
        <dbReference type="EMBL" id="ADO77002.1"/>
    </source>
</evidence>
<dbReference type="KEGG" id="hpk:Hprae_0848"/>
<proteinExistence type="predicted"/>